<dbReference type="InterPro" id="IPR010982">
    <property type="entry name" value="Lambda_DNA-bd_dom_sf"/>
</dbReference>
<dbReference type="InterPro" id="IPR010359">
    <property type="entry name" value="IrrE_HExxH"/>
</dbReference>
<evidence type="ECO:0000259" key="2">
    <source>
        <dbReference type="PROSITE" id="PS50943"/>
    </source>
</evidence>
<organism evidence="3">
    <name type="scientific">Propionibacterium freudenreichii subsp. freudenreichii</name>
    <dbReference type="NCBI Taxonomy" id="66712"/>
    <lineage>
        <taxon>Bacteria</taxon>
        <taxon>Bacillati</taxon>
        <taxon>Actinomycetota</taxon>
        <taxon>Actinomycetes</taxon>
        <taxon>Propionibacteriales</taxon>
        <taxon>Propionibacteriaceae</taxon>
        <taxon>Propionibacterium</taxon>
    </lineage>
</organism>
<protein>
    <submittedName>
        <fullName evidence="3">Hypothetical regulatory protein</fullName>
    </submittedName>
</protein>
<reference evidence="3" key="1">
    <citation type="submission" date="2014-08" db="EMBL/GenBank/DDBJ databases">
        <authorList>
            <person name="Falentin Helene"/>
        </authorList>
    </citation>
    <scope>NUCLEOTIDE SEQUENCE</scope>
</reference>
<dbReference type="InterPro" id="IPR001387">
    <property type="entry name" value="Cro/C1-type_HTH"/>
</dbReference>
<evidence type="ECO:0000313" key="3">
    <source>
        <dbReference type="EMBL" id="CEP25671.1"/>
    </source>
</evidence>
<dbReference type="PROSITE" id="PS50943">
    <property type="entry name" value="HTH_CROC1"/>
    <property type="match status" value="1"/>
</dbReference>
<dbReference type="SUPFAM" id="SSF47413">
    <property type="entry name" value="lambda repressor-like DNA-binding domains"/>
    <property type="match status" value="1"/>
</dbReference>
<dbReference type="Gene3D" id="1.10.260.40">
    <property type="entry name" value="lambda repressor-like DNA-binding domains"/>
    <property type="match status" value="1"/>
</dbReference>
<sequence>MIMNSTTGELIRVARRALGMTQEQLAVAAGLKQGPLSRYETGAREPDEAALGAIATALQMNAKALRDGSPFRAPLAVDAHMRRRATTRVTDWTRSESELNFYRFQVSRLFDAIDMTPTLSVPSLDPMTTPAAEGARLVRQQWKMPIGPVDQLMRWIEAAGIIVILKELPTPRIDGLSQWIGKVPVCLVNRSAPTDRLRWTLAHELGHLVLHSGEAVTDPEQEANEFAAEFLMPETVIRPSLRNLTIDKLLPLKQQWGVSMQALIQRAFGLHVMTSEERTRMYKRFSARGWRKREPGSESLAPESPELLIRVAHGLTARGLDDTDIEQITGVACGNPLQILPRPQPRLRAL</sequence>
<dbReference type="Pfam" id="PF13560">
    <property type="entry name" value="HTH_31"/>
    <property type="match status" value="1"/>
</dbReference>
<dbReference type="EMBL" id="LM676380">
    <property type="protein sequence ID" value="CEP25671.1"/>
    <property type="molecule type" value="Genomic_DNA"/>
</dbReference>
<dbReference type="CDD" id="cd00093">
    <property type="entry name" value="HTH_XRE"/>
    <property type="match status" value="1"/>
</dbReference>
<gene>
    <name evidence="3" type="ORF">PFCIRM138_09605</name>
</gene>
<proteinExistence type="inferred from homology"/>
<dbReference type="AlphaFoldDB" id="A0A0B7NSH4"/>
<dbReference type="GO" id="GO:0003677">
    <property type="term" value="F:DNA binding"/>
    <property type="evidence" value="ECO:0007669"/>
    <property type="project" value="InterPro"/>
</dbReference>
<accession>A0A0B7NSH4</accession>
<dbReference type="InterPro" id="IPR052345">
    <property type="entry name" value="Rad_response_metalloprotease"/>
</dbReference>
<dbReference type="SMART" id="SM00530">
    <property type="entry name" value="HTH_XRE"/>
    <property type="match status" value="1"/>
</dbReference>
<comment type="similarity">
    <text evidence="1">Belongs to the short-chain fatty acyl-CoA assimilation regulator (ScfR) family.</text>
</comment>
<feature type="domain" description="HTH cro/C1-type" evidence="2">
    <location>
        <begin position="11"/>
        <end position="65"/>
    </location>
</feature>
<dbReference type="PANTHER" id="PTHR43236:SF1">
    <property type="entry name" value="BLL7220 PROTEIN"/>
    <property type="match status" value="1"/>
</dbReference>
<dbReference type="Gene3D" id="1.10.10.2910">
    <property type="match status" value="1"/>
</dbReference>
<dbReference type="Pfam" id="PF06114">
    <property type="entry name" value="Peptidase_M78"/>
    <property type="match status" value="1"/>
</dbReference>
<name>A0A0B7NSH4_PROFF</name>
<dbReference type="PANTHER" id="PTHR43236">
    <property type="entry name" value="ANTITOXIN HIGA1"/>
    <property type="match status" value="1"/>
</dbReference>
<evidence type="ECO:0000256" key="1">
    <source>
        <dbReference type="ARBA" id="ARBA00007227"/>
    </source>
</evidence>